<evidence type="ECO:0000256" key="3">
    <source>
        <dbReference type="ARBA" id="ARBA00012718"/>
    </source>
</evidence>
<dbReference type="InterPro" id="IPR023128">
    <property type="entry name" value="Prot_N_Gln_amidohydro_ab_roll"/>
</dbReference>
<organism evidence="9 10">
    <name type="scientific">Persicimonas caeni</name>
    <dbReference type="NCBI Taxonomy" id="2292766"/>
    <lineage>
        <taxon>Bacteria</taxon>
        <taxon>Deltaproteobacteria</taxon>
        <taxon>Bradymonadales</taxon>
        <taxon>Bradymonadaceae</taxon>
        <taxon>Persicimonas</taxon>
    </lineage>
</organism>
<dbReference type="EMBL" id="CP041186">
    <property type="protein sequence ID" value="QDG49466.1"/>
    <property type="molecule type" value="Genomic_DNA"/>
</dbReference>
<evidence type="ECO:0000256" key="4">
    <source>
        <dbReference type="ARBA" id="ARBA00021247"/>
    </source>
</evidence>
<feature type="domain" description="Protein N-terminal glutamine amidohydrolase alpha beta roll" evidence="8">
    <location>
        <begin position="10"/>
        <end position="181"/>
    </location>
</feature>
<dbReference type="GO" id="GO:0005829">
    <property type="term" value="C:cytosol"/>
    <property type="evidence" value="ECO:0007669"/>
    <property type="project" value="TreeGrafter"/>
</dbReference>
<proteinExistence type="inferred from homology"/>
<keyword evidence="5" id="KW-0378">Hydrolase</keyword>
<dbReference type="RefSeq" id="WP_141195964.1">
    <property type="nucleotide sequence ID" value="NZ_CP041186.1"/>
</dbReference>
<accession>A0A4Y6PMC7</accession>
<dbReference type="PANTHER" id="PTHR13035:SF0">
    <property type="entry name" value="PROTEIN N-TERMINAL GLUTAMINE AMIDOHYDROLASE"/>
    <property type="match status" value="1"/>
</dbReference>
<gene>
    <name evidence="9" type="ORF">FIV42_01540</name>
</gene>
<evidence type="ECO:0000256" key="1">
    <source>
        <dbReference type="ARBA" id="ARBA00008985"/>
    </source>
</evidence>
<evidence type="ECO:0000313" key="10">
    <source>
        <dbReference type="Proteomes" id="UP000315995"/>
    </source>
</evidence>
<dbReference type="PANTHER" id="PTHR13035">
    <property type="entry name" value="PROTEIN N-TERMINAL GLUTAMINE AMIDOHYDROLASE"/>
    <property type="match status" value="1"/>
</dbReference>
<dbReference type="Pfam" id="PF09764">
    <property type="entry name" value="Nt_Gln_amidase"/>
    <property type="match status" value="1"/>
</dbReference>
<name>A0A4Y6PMC7_PERCE</name>
<evidence type="ECO:0000256" key="5">
    <source>
        <dbReference type="ARBA" id="ARBA00022801"/>
    </source>
</evidence>
<dbReference type="AlphaFoldDB" id="A0A4Y6PMC7"/>
<sequence>MTTPTSNPRYQPFYCEENIYQLCADGGFADGDASVVFISNAGRTCALWAQRAAREQGAPVVWDYHVVLVDASGPQAMVWDLDTLVGAPVPFAVWWQATFPFGATVPEPFQPQFRVVPAGVFLQTFSSDRSHMRDAQGHWQAPPPEWAPIFRPDEGMNLDRFIDMDSDFVGEVLDAAAMRRRFGSQE</sequence>
<dbReference type="GO" id="GO:0008418">
    <property type="term" value="F:protein-N-terminal asparagine amidohydrolase activity"/>
    <property type="evidence" value="ECO:0007669"/>
    <property type="project" value="InterPro"/>
</dbReference>
<dbReference type="EC" id="3.5.1.122" evidence="3"/>
<evidence type="ECO:0000313" key="9">
    <source>
        <dbReference type="EMBL" id="QDG49466.1"/>
    </source>
</evidence>
<comment type="similarity">
    <text evidence="1">Belongs to the NTAQ1 family.</text>
</comment>
<evidence type="ECO:0000256" key="2">
    <source>
        <dbReference type="ARBA" id="ARBA00011245"/>
    </source>
</evidence>
<reference evidence="9 10" key="1">
    <citation type="submission" date="2019-06" db="EMBL/GenBank/DDBJ databases">
        <title>Persicimonas caeni gen. nov., sp. nov., a predatory bacterium isolated from solar saltern.</title>
        <authorList>
            <person name="Wang S."/>
        </authorList>
    </citation>
    <scope>NUCLEOTIDE SEQUENCE [LARGE SCALE GENOMIC DNA]</scope>
    <source>
        <strain evidence="9 10">YN101</strain>
    </source>
</reference>
<dbReference type="GO" id="GO:0070773">
    <property type="term" value="F:protein-N-terminal glutamine amidohydrolase activity"/>
    <property type="evidence" value="ECO:0007669"/>
    <property type="project" value="UniProtKB-EC"/>
</dbReference>
<dbReference type="InterPro" id="IPR039733">
    <property type="entry name" value="NTAQ1"/>
</dbReference>
<protein>
    <recommendedName>
        <fullName evidence="4">Protein N-terminal glutamine amidohydrolase</fullName>
        <ecNumber evidence="3">3.5.1.122</ecNumber>
    </recommendedName>
    <alternativeName>
        <fullName evidence="6">Protein NH2-terminal glutamine deamidase</fullName>
    </alternativeName>
</protein>
<evidence type="ECO:0000259" key="8">
    <source>
        <dbReference type="Pfam" id="PF09764"/>
    </source>
</evidence>
<dbReference type="InterPro" id="IPR037132">
    <property type="entry name" value="N_Gln_amidohydro_ab_roll_sf"/>
</dbReference>
<evidence type="ECO:0000256" key="6">
    <source>
        <dbReference type="ARBA" id="ARBA00029677"/>
    </source>
</evidence>
<evidence type="ECO:0000256" key="7">
    <source>
        <dbReference type="ARBA" id="ARBA00048768"/>
    </source>
</evidence>
<comment type="catalytic activity">
    <reaction evidence="7">
        <text>N-terminal L-glutaminyl-[protein] + H2O = N-terminal L-glutamyl-[protein] + NH4(+)</text>
        <dbReference type="Rhea" id="RHEA:50680"/>
        <dbReference type="Rhea" id="RHEA-COMP:12668"/>
        <dbReference type="Rhea" id="RHEA-COMP:12777"/>
        <dbReference type="ChEBI" id="CHEBI:15377"/>
        <dbReference type="ChEBI" id="CHEBI:28938"/>
        <dbReference type="ChEBI" id="CHEBI:64721"/>
        <dbReference type="ChEBI" id="CHEBI:64722"/>
        <dbReference type="EC" id="3.5.1.122"/>
    </reaction>
</comment>
<dbReference type="Gene3D" id="3.10.620.10">
    <property type="entry name" value="Protein N-terminal glutamine amidohydrolase, alpha beta roll"/>
    <property type="match status" value="1"/>
</dbReference>
<comment type="subunit">
    <text evidence="2">Monomer.</text>
</comment>
<accession>A0A5B8XZU0</accession>
<dbReference type="Proteomes" id="UP000315995">
    <property type="component" value="Chromosome"/>
</dbReference>
<keyword evidence="10" id="KW-1185">Reference proteome</keyword>
<dbReference type="OrthoDB" id="823442at2"/>